<dbReference type="EMBL" id="CCFA01004964">
    <property type="protein sequence ID" value="CDW99672.1"/>
    <property type="molecule type" value="Genomic_DNA"/>
</dbReference>
<feature type="compositionally biased region" description="Polar residues" evidence="1">
    <location>
        <begin position="37"/>
        <end position="65"/>
    </location>
</feature>
<protein>
    <recommendedName>
        <fullName evidence="2">SRR1-like domain-containing protein</fullName>
    </recommendedName>
</protein>
<sequence length="315" mass="34117">MSNQPPPISHATAPTTRSDDDEQPFQVVRSKRRPAQRTPTNKSYSNSNGSITGPSSGFTYASTANGRGKSRPNSRNRKQEGAAMDEEEERWQVDKACDAIDVFVRYLGSELQPWFDGKGKGKAGEGQRLTFAQEVAATLFDVWPPPMATNAHADLEAGSTATAPLESTEDSSTELQTSPTTSTLEPEQKSINAADKSSRPPAIVPTRIVCLGLGSPTASRSAQIQLALLVVLRSCNILTNYTLTQTLTSATSPTLHHLIPRFNVVHLPNYLGGGGGEKMSALVGEATQEKVKVEVGKFGRLWDRNALRELGFHWL</sequence>
<gene>
    <name evidence="3" type="primary">SSCI82030.1</name>
</gene>
<feature type="compositionally biased region" description="Polar residues" evidence="1">
    <location>
        <begin position="173"/>
        <end position="191"/>
    </location>
</feature>
<evidence type="ECO:0000313" key="4">
    <source>
        <dbReference type="Proteomes" id="UP000242770"/>
    </source>
</evidence>
<evidence type="ECO:0000259" key="2">
    <source>
        <dbReference type="Pfam" id="PF07985"/>
    </source>
</evidence>
<feature type="region of interest" description="Disordered" evidence="1">
    <location>
        <begin position="1"/>
        <end position="90"/>
    </location>
</feature>
<reference evidence="4" key="1">
    <citation type="submission" date="2014-06" db="EMBL/GenBank/DDBJ databases">
        <authorList>
            <person name="Berkman P.J."/>
        </authorList>
    </citation>
    <scope>NUCLEOTIDE SEQUENCE [LARGE SCALE GENOMIC DNA]</scope>
</reference>
<feature type="region of interest" description="Disordered" evidence="1">
    <location>
        <begin position="162"/>
        <end position="199"/>
    </location>
</feature>
<evidence type="ECO:0000256" key="1">
    <source>
        <dbReference type="SAM" id="MobiDB-lite"/>
    </source>
</evidence>
<dbReference type="Proteomes" id="UP000242770">
    <property type="component" value="Unassembled WGS sequence"/>
</dbReference>
<dbReference type="Pfam" id="PF07985">
    <property type="entry name" value="SRR1"/>
    <property type="match status" value="1"/>
</dbReference>
<proteinExistence type="predicted"/>
<dbReference type="STRING" id="49012.A0A0F7S9K5"/>
<keyword evidence="4" id="KW-1185">Reference proteome</keyword>
<name>A0A0F7S9K5_9BASI</name>
<feature type="domain" description="SRR1-like" evidence="2">
    <location>
        <begin position="205"/>
        <end position="234"/>
    </location>
</feature>
<organism evidence="3 4">
    <name type="scientific">Sporisorium scitamineum</name>
    <dbReference type="NCBI Taxonomy" id="49012"/>
    <lineage>
        <taxon>Eukaryota</taxon>
        <taxon>Fungi</taxon>
        <taxon>Dikarya</taxon>
        <taxon>Basidiomycota</taxon>
        <taxon>Ustilaginomycotina</taxon>
        <taxon>Ustilaginomycetes</taxon>
        <taxon>Ustilaginales</taxon>
        <taxon>Ustilaginaceae</taxon>
        <taxon>Sporisorium</taxon>
    </lineage>
</organism>
<accession>A0A0F7S9K5</accession>
<dbReference type="AlphaFoldDB" id="A0A0F7S9K5"/>
<evidence type="ECO:0000313" key="3">
    <source>
        <dbReference type="EMBL" id="CDW99672.1"/>
    </source>
</evidence>
<dbReference type="InterPro" id="IPR012942">
    <property type="entry name" value="SRR1-like"/>
</dbReference>